<evidence type="ECO:0000313" key="3">
    <source>
        <dbReference type="Proteomes" id="UP001589783"/>
    </source>
</evidence>
<keyword evidence="1" id="KW-0472">Membrane</keyword>
<keyword evidence="1" id="KW-1133">Transmembrane helix</keyword>
<protein>
    <submittedName>
        <fullName evidence="2">Uncharacterized protein</fullName>
    </submittedName>
</protein>
<dbReference type="RefSeq" id="WP_382364235.1">
    <property type="nucleotide sequence ID" value="NZ_JBHLWV010000020.1"/>
</dbReference>
<evidence type="ECO:0000256" key="1">
    <source>
        <dbReference type="SAM" id="Phobius"/>
    </source>
</evidence>
<keyword evidence="3" id="KW-1185">Reference proteome</keyword>
<sequence>MIRLAVQILLALGRVGVSDRAMTLAGQAFTSLLPVLILITSISEDGPVDRAMKRIGSQWLELETSAPLVDDASSATFGILGVLMVLIGATSFTRALDRMYAEVWSFRKLGLAGWWRWPLIIGTLVAGITIEVFAVRSWPFGPVRVIETVLSFVLWTLVWSAITRLLTAGRVDRRAVLITGVATGLAVALFFLATSLGFGEILATAERRFHTLGVVFSVIGWLFVYSGIVVSTVTVVHTVLTRERAPAAATTG</sequence>
<evidence type="ECO:0000313" key="2">
    <source>
        <dbReference type="EMBL" id="MFC0315493.1"/>
    </source>
</evidence>
<feature type="transmembrane region" description="Helical" evidence="1">
    <location>
        <begin position="75"/>
        <end position="96"/>
    </location>
</feature>
<feature type="transmembrane region" description="Helical" evidence="1">
    <location>
        <begin position="218"/>
        <end position="240"/>
    </location>
</feature>
<name>A0ABV6HC19_9ACTN</name>
<organism evidence="2 3">
    <name type="scientific">Gordonia phosphorivorans</name>
    <dbReference type="NCBI Taxonomy" id="1056982"/>
    <lineage>
        <taxon>Bacteria</taxon>
        <taxon>Bacillati</taxon>
        <taxon>Actinomycetota</taxon>
        <taxon>Actinomycetes</taxon>
        <taxon>Mycobacteriales</taxon>
        <taxon>Gordoniaceae</taxon>
        <taxon>Gordonia</taxon>
    </lineage>
</organism>
<gene>
    <name evidence="2" type="ORF">ACFFJD_11615</name>
</gene>
<proteinExistence type="predicted"/>
<keyword evidence="1" id="KW-0812">Transmembrane</keyword>
<feature type="transmembrane region" description="Helical" evidence="1">
    <location>
        <begin position="175"/>
        <end position="198"/>
    </location>
</feature>
<reference evidence="2 3" key="1">
    <citation type="submission" date="2024-09" db="EMBL/GenBank/DDBJ databases">
        <authorList>
            <person name="Sun Q."/>
            <person name="Mori K."/>
        </authorList>
    </citation>
    <scope>NUCLEOTIDE SEQUENCE [LARGE SCALE GENOMIC DNA]</scope>
    <source>
        <strain evidence="2 3">CCM 7957</strain>
    </source>
</reference>
<dbReference type="Proteomes" id="UP001589783">
    <property type="component" value="Unassembled WGS sequence"/>
</dbReference>
<accession>A0ABV6HC19</accession>
<feature type="transmembrane region" description="Helical" evidence="1">
    <location>
        <begin position="145"/>
        <end position="163"/>
    </location>
</feature>
<feature type="transmembrane region" description="Helical" evidence="1">
    <location>
        <begin position="117"/>
        <end position="139"/>
    </location>
</feature>
<comment type="caution">
    <text evidence="2">The sequence shown here is derived from an EMBL/GenBank/DDBJ whole genome shotgun (WGS) entry which is preliminary data.</text>
</comment>
<dbReference type="EMBL" id="JBHLWV010000020">
    <property type="protein sequence ID" value="MFC0315493.1"/>
    <property type="molecule type" value="Genomic_DNA"/>
</dbReference>